<reference evidence="2 3" key="1">
    <citation type="journal article" date="2016" name="Environ. Microbiol.">
        <title>Genomic resolution of a cold subsurface aquifer community provides metabolic insights for novel microbes adapted to high CO concentrations.</title>
        <authorList>
            <person name="Probst A.J."/>
            <person name="Castelle C.J."/>
            <person name="Singh A."/>
            <person name="Brown C.T."/>
            <person name="Anantharaman K."/>
            <person name="Sharon I."/>
            <person name="Hug L.A."/>
            <person name="Burstein D."/>
            <person name="Emerson J.B."/>
            <person name="Thomas B.C."/>
            <person name="Banfield J.F."/>
        </authorList>
    </citation>
    <scope>NUCLEOTIDE SEQUENCE [LARGE SCALE GENOMIC DNA]</scope>
    <source>
        <strain evidence="2">CG1_02_41_21</strain>
    </source>
</reference>
<evidence type="ECO:0000313" key="2">
    <source>
        <dbReference type="EMBL" id="OIO07468.1"/>
    </source>
</evidence>
<dbReference type="EMBL" id="MNUV01000038">
    <property type="protein sequence ID" value="OIO07468.1"/>
    <property type="molecule type" value="Genomic_DNA"/>
</dbReference>
<proteinExistence type="predicted"/>
<evidence type="ECO:0000259" key="1">
    <source>
        <dbReference type="Pfam" id="PF01863"/>
    </source>
</evidence>
<organism evidence="2 3">
    <name type="scientific">Candidatus Falkowbacteria bacterium CG1_02_41_21</name>
    <dbReference type="NCBI Taxonomy" id="1805147"/>
    <lineage>
        <taxon>Bacteria</taxon>
        <taxon>Candidatus Falkowiibacteriota</taxon>
    </lineage>
</organism>
<dbReference type="Pfam" id="PF01863">
    <property type="entry name" value="YgjP-like"/>
    <property type="match status" value="1"/>
</dbReference>
<dbReference type="PANTHER" id="PTHR30399:SF1">
    <property type="entry name" value="UTP PYROPHOSPHATASE"/>
    <property type="match status" value="1"/>
</dbReference>
<feature type="domain" description="YgjP-like metallopeptidase" evidence="1">
    <location>
        <begin position="84"/>
        <end position="183"/>
    </location>
</feature>
<evidence type="ECO:0000313" key="3">
    <source>
        <dbReference type="Proteomes" id="UP000182860"/>
    </source>
</evidence>
<dbReference type="Gene3D" id="3.30.2010.10">
    <property type="entry name" value="Metalloproteases ('zincins'), catalytic domain"/>
    <property type="match status" value="1"/>
</dbReference>
<gene>
    <name evidence="2" type="ORF">AUJ35_02010</name>
</gene>
<dbReference type="Proteomes" id="UP000182860">
    <property type="component" value="Unassembled WGS sequence"/>
</dbReference>
<accession>A0A1J4T5W5</accession>
<dbReference type="AlphaFoldDB" id="A0A1J4T5W5"/>
<dbReference type="CDD" id="cd07344">
    <property type="entry name" value="M48_yhfN_like"/>
    <property type="match status" value="1"/>
</dbReference>
<comment type="caution">
    <text evidence="2">The sequence shown here is derived from an EMBL/GenBank/DDBJ whole genome shotgun (WGS) entry which is preliminary data.</text>
</comment>
<sequence length="189" mass="22529">MKKEIILAGRKIEYSVNQNRRTKNLRLTISGNGILTASKPWYLSDRAVEKFIAAKAQWIIEKLEYCQKISNKNPFRSSQNEYLSYKQSAARLVLKKINHFNKIYRFKLSKISIRNQRTRWGSCSGRGNLNFNYKIIFLPEKMIDYIIVHELCHLKELNHSDRFWKLVSQNVPHYRIIRKDLQKKGIELR</sequence>
<name>A0A1J4T5W5_9BACT</name>
<protein>
    <recommendedName>
        <fullName evidence="1">YgjP-like metallopeptidase domain-containing protein</fullName>
    </recommendedName>
</protein>
<dbReference type="PANTHER" id="PTHR30399">
    <property type="entry name" value="UNCHARACTERIZED PROTEIN YGJP"/>
    <property type="match status" value="1"/>
</dbReference>
<dbReference type="InterPro" id="IPR002725">
    <property type="entry name" value="YgjP-like_metallopeptidase"/>
</dbReference>
<dbReference type="InterPro" id="IPR053136">
    <property type="entry name" value="UTP_pyrophosphatase-like"/>
</dbReference>